<evidence type="ECO:0000313" key="3">
    <source>
        <dbReference type="Proteomes" id="UP000037848"/>
    </source>
</evidence>
<dbReference type="Gene3D" id="3.30.720.120">
    <property type="match status" value="1"/>
</dbReference>
<keyword evidence="3" id="KW-1185">Reference proteome</keyword>
<dbReference type="RefSeq" id="WP_054455748.1">
    <property type="nucleotide sequence ID" value="NZ_LHPH01000027.1"/>
</dbReference>
<dbReference type="InterPro" id="IPR004360">
    <property type="entry name" value="Glyas_Fos-R_dOase_dom"/>
</dbReference>
<protein>
    <recommendedName>
        <fullName evidence="1">VOC domain-containing protein</fullName>
    </recommendedName>
</protein>
<dbReference type="PROSITE" id="PS51819">
    <property type="entry name" value="VOC"/>
    <property type="match status" value="1"/>
</dbReference>
<dbReference type="Gene3D" id="3.30.720.110">
    <property type="match status" value="1"/>
</dbReference>
<organism evidence="2 3">
    <name type="scientific">Pseudoalteromonas porphyrae</name>
    <dbReference type="NCBI Taxonomy" id="187330"/>
    <lineage>
        <taxon>Bacteria</taxon>
        <taxon>Pseudomonadati</taxon>
        <taxon>Pseudomonadota</taxon>
        <taxon>Gammaproteobacteria</taxon>
        <taxon>Alteromonadales</taxon>
        <taxon>Pseudoalteromonadaceae</taxon>
        <taxon>Pseudoalteromonas</taxon>
    </lineage>
</organism>
<dbReference type="Pfam" id="PF00903">
    <property type="entry name" value="Glyoxalase"/>
    <property type="match status" value="1"/>
</dbReference>
<proteinExistence type="predicted"/>
<comment type="caution">
    <text evidence="2">The sequence shown here is derived from an EMBL/GenBank/DDBJ whole genome shotgun (WGS) entry which is preliminary data.</text>
</comment>
<evidence type="ECO:0000313" key="2">
    <source>
        <dbReference type="EMBL" id="KPH58036.1"/>
    </source>
</evidence>
<evidence type="ECO:0000259" key="1">
    <source>
        <dbReference type="PROSITE" id="PS51819"/>
    </source>
</evidence>
<dbReference type="PATRIC" id="fig|187330.3.peg.2345"/>
<reference evidence="2 3" key="1">
    <citation type="submission" date="2015-08" db="EMBL/GenBank/DDBJ databases">
        <title>Draft Genome Sequence of Pseudoalteromonas porphyrae UCD-SED14.</title>
        <authorList>
            <person name="Coil D.A."/>
            <person name="Jospin G."/>
            <person name="Lee R.D."/>
            <person name="Eisen J.A."/>
        </authorList>
    </citation>
    <scope>NUCLEOTIDE SEQUENCE [LARGE SCALE GENOMIC DNA]</scope>
    <source>
        <strain evidence="2 3">UCD-SED14</strain>
    </source>
</reference>
<dbReference type="OrthoDB" id="9797663at2"/>
<dbReference type="InterPro" id="IPR037523">
    <property type="entry name" value="VOC_core"/>
</dbReference>
<dbReference type="SUPFAM" id="SSF54593">
    <property type="entry name" value="Glyoxalase/Bleomycin resistance protein/Dihydroxybiphenyl dioxygenase"/>
    <property type="match status" value="1"/>
</dbReference>
<feature type="domain" description="VOC" evidence="1">
    <location>
        <begin position="1"/>
        <end position="120"/>
    </location>
</feature>
<gene>
    <name evidence="2" type="ORF">ADS77_18480</name>
</gene>
<accession>A0A0N1EPB9</accession>
<dbReference type="STRING" id="187330.AMS58_15635"/>
<name>A0A0N1EPB9_9GAMM</name>
<dbReference type="EMBL" id="LHPH01000027">
    <property type="protein sequence ID" value="KPH58036.1"/>
    <property type="molecule type" value="Genomic_DNA"/>
</dbReference>
<dbReference type="AlphaFoldDB" id="A0A0N1EPB9"/>
<dbReference type="Proteomes" id="UP000037848">
    <property type="component" value="Unassembled WGS sequence"/>
</dbReference>
<sequence>MKILTNICSDNLPESKKFYVELLGFIVKYESDWYVQLCSPDDHSIEYGIIQKDHSLVPKKFQQSPTGMYVTFVVADVDSTYEKALCMKIPILQAPHNEFYGQRRFLIEDPNGCLIDICSPWETL</sequence>
<dbReference type="InterPro" id="IPR029068">
    <property type="entry name" value="Glyas_Bleomycin-R_OHBP_Dase"/>
</dbReference>